<dbReference type="Proteomes" id="UP000579812">
    <property type="component" value="Unassembled WGS sequence"/>
</dbReference>
<organism evidence="1 2">
    <name type="scientific">Onychostoma macrolepis</name>
    <dbReference type="NCBI Taxonomy" id="369639"/>
    <lineage>
        <taxon>Eukaryota</taxon>
        <taxon>Metazoa</taxon>
        <taxon>Chordata</taxon>
        <taxon>Craniata</taxon>
        <taxon>Vertebrata</taxon>
        <taxon>Euteleostomi</taxon>
        <taxon>Actinopterygii</taxon>
        <taxon>Neopterygii</taxon>
        <taxon>Teleostei</taxon>
        <taxon>Ostariophysi</taxon>
        <taxon>Cypriniformes</taxon>
        <taxon>Cyprinidae</taxon>
        <taxon>Acrossocheilinae</taxon>
        <taxon>Onychostoma</taxon>
    </lineage>
</organism>
<protein>
    <submittedName>
        <fullName evidence="1">Uncharacterized protein</fullName>
    </submittedName>
</protein>
<keyword evidence="2" id="KW-1185">Reference proteome</keyword>
<reference evidence="1 2" key="1">
    <citation type="submission" date="2020-04" db="EMBL/GenBank/DDBJ databases">
        <title>Chromosome-level genome assembly of a cyprinid fish Onychostoma macrolepis by integration of Nanopore Sequencing, Bionano and Hi-C technology.</title>
        <authorList>
            <person name="Wang D."/>
        </authorList>
    </citation>
    <scope>NUCLEOTIDE SEQUENCE [LARGE SCALE GENOMIC DNA]</scope>
    <source>
        <strain evidence="1">SWU-2019</strain>
        <tissue evidence="1">Muscle</tissue>
    </source>
</reference>
<name>A0A7J6C6W6_9TELE</name>
<comment type="caution">
    <text evidence="1">The sequence shown here is derived from an EMBL/GenBank/DDBJ whole genome shotgun (WGS) entry which is preliminary data.</text>
</comment>
<proteinExistence type="predicted"/>
<gene>
    <name evidence="1" type="ORF">G5714_015911</name>
</gene>
<evidence type="ECO:0000313" key="2">
    <source>
        <dbReference type="Proteomes" id="UP000579812"/>
    </source>
</evidence>
<accession>A0A7J6C6W6</accession>
<evidence type="ECO:0000313" key="1">
    <source>
        <dbReference type="EMBL" id="KAF4103028.1"/>
    </source>
</evidence>
<dbReference type="EMBL" id="JAAMOB010000016">
    <property type="protein sequence ID" value="KAF4103028.1"/>
    <property type="molecule type" value="Genomic_DNA"/>
</dbReference>
<dbReference type="AlphaFoldDB" id="A0A7J6C6W6"/>
<sequence length="107" mass="11294">MATAVGLVSVGQWRTIAFVKGDTYHGRIEGTSLLDGGSGVCINGGHLNNNSIDIYTYCCTRDDETEMSGPLHGNLLAGQPTFFKEPCPAIMAVTLIGTSDGNSRLKS</sequence>